<evidence type="ECO:0000256" key="6">
    <source>
        <dbReference type="ARBA" id="ARBA00022777"/>
    </source>
</evidence>
<dbReference type="InterPro" id="IPR000577">
    <property type="entry name" value="Carb_kinase_FGGY"/>
</dbReference>
<gene>
    <name evidence="14" type="ORF">HNQ51_003020</name>
</gene>
<evidence type="ECO:0000256" key="1">
    <source>
        <dbReference type="ARBA" id="ARBA00005190"/>
    </source>
</evidence>
<dbReference type="InterPro" id="IPR043129">
    <property type="entry name" value="ATPase_NBD"/>
</dbReference>
<dbReference type="GO" id="GO:0004370">
    <property type="term" value="F:glycerol kinase activity"/>
    <property type="evidence" value="ECO:0007669"/>
    <property type="project" value="UniProtKB-EC"/>
</dbReference>
<comment type="similarity">
    <text evidence="2 11">Belongs to the FGGY kinase family.</text>
</comment>
<dbReference type="FunFam" id="3.30.420.40:FF:000007">
    <property type="entry name" value="Glycerol kinase"/>
    <property type="match status" value="1"/>
</dbReference>
<dbReference type="Gene3D" id="3.30.420.40">
    <property type="match status" value="2"/>
</dbReference>
<keyword evidence="15" id="KW-1185">Reference proteome</keyword>
<comment type="catalytic activity">
    <reaction evidence="10">
        <text>glycerol + ATP = sn-glycerol 3-phosphate + ADP + H(+)</text>
        <dbReference type="Rhea" id="RHEA:21644"/>
        <dbReference type="ChEBI" id="CHEBI:15378"/>
        <dbReference type="ChEBI" id="CHEBI:17754"/>
        <dbReference type="ChEBI" id="CHEBI:30616"/>
        <dbReference type="ChEBI" id="CHEBI:57597"/>
        <dbReference type="ChEBI" id="CHEBI:456216"/>
        <dbReference type="EC" id="2.7.1.30"/>
    </reaction>
</comment>
<feature type="domain" description="Carbohydrate kinase FGGY C-terminal" evidence="13">
    <location>
        <begin position="252"/>
        <end position="443"/>
    </location>
</feature>
<name>A0A840S7P5_9BURK</name>
<keyword evidence="4 11" id="KW-0808">Transferase</keyword>
<dbReference type="GO" id="GO:0006072">
    <property type="term" value="P:glycerol-3-phosphate metabolic process"/>
    <property type="evidence" value="ECO:0007669"/>
    <property type="project" value="InterPro"/>
</dbReference>
<dbReference type="InterPro" id="IPR018485">
    <property type="entry name" value="FGGY_C"/>
</dbReference>
<dbReference type="GO" id="GO:0005829">
    <property type="term" value="C:cytosol"/>
    <property type="evidence" value="ECO:0007669"/>
    <property type="project" value="TreeGrafter"/>
</dbReference>
<dbReference type="PANTHER" id="PTHR10196:SF69">
    <property type="entry name" value="GLYCEROL KINASE"/>
    <property type="match status" value="1"/>
</dbReference>
<dbReference type="NCBIfam" id="TIGR01311">
    <property type="entry name" value="glycerol_kin"/>
    <property type="match status" value="1"/>
</dbReference>
<dbReference type="GO" id="GO:0005524">
    <property type="term" value="F:ATP binding"/>
    <property type="evidence" value="ECO:0007669"/>
    <property type="project" value="UniProtKB-KW"/>
</dbReference>
<feature type="domain" description="Carbohydrate kinase FGGY N-terminal" evidence="12">
    <location>
        <begin position="1"/>
        <end position="242"/>
    </location>
</feature>
<dbReference type="SUPFAM" id="SSF53067">
    <property type="entry name" value="Actin-like ATPase domain"/>
    <property type="match status" value="2"/>
</dbReference>
<evidence type="ECO:0000259" key="13">
    <source>
        <dbReference type="Pfam" id="PF02782"/>
    </source>
</evidence>
<dbReference type="Pfam" id="PF00370">
    <property type="entry name" value="FGGY_N"/>
    <property type="match status" value="1"/>
</dbReference>
<evidence type="ECO:0000313" key="14">
    <source>
        <dbReference type="EMBL" id="MBB5205693.1"/>
    </source>
</evidence>
<dbReference type="Proteomes" id="UP000554837">
    <property type="component" value="Unassembled WGS sequence"/>
</dbReference>
<evidence type="ECO:0000256" key="11">
    <source>
        <dbReference type="RuleBase" id="RU003733"/>
    </source>
</evidence>
<reference evidence="14 15" key="1">
    <citation type="submission" date="2020-08" db="EMBL/GenBank/DDBJ databases">
        <title>Genomic Encyclopedia of Type Strains, Phase IV (KMG-IV): sequencing the most valuable type-strain genomes for metagenomic binning, comparative biology and taxonomic classification.</title>
        <authorList>
            <person name="Goeker M."/>
        </authorList>
    </citation>
    <scope>NUCLEOTIDE SEQUENCE [LARGE SCALE GENOMIC DNA]</scope>
    <source>
        <strain evidence="14 15">DSM 23958</strain>
    </source>
</reference>
<dbReference type="InterPro" id="IPR018484">
    <property type="entry name" value="FGGY_N"/>
</dbReference>
<dbReference type="GO" id="GO:0019563">
    <property type="term" value="P:glycerol catabolic process"/>
    <property type="evidence" value="ECO:0007669"/>
    <property type="project" value="TreeGrafter"/>
</dbReference>
<dbReference type="AlphaFoldDB" id="A0A840S7P5"/>
<sequence>MLALDQGTTSSRAILFNAAGENLAQAQQPFEQHFPQPGWVEHDAEEIWRSQLATARQALSGVDAAQVAAIGLTNQRETVVIWERASGRPLTRAVVWQDRRTSEDCARLKAEGHEALVRARSGLTLDPYFSATKIATWLHQHPEWRARAQAGELAVGTIDSWLIWNLTEGRVHATDVTNASRTLLMNLHSGEWDEDLLRLFEIPRALLPEIRPSAADFGHTTLLGGSIRLGGVAGDQQAALFGQGCVQAGQAKNTYGTGCFLLMHTGAQALASTHGLLSTRAAQVGAQPQFALEGSVFIGGAVVQWLRDGLHAIGASHEVEALARSVPDSGGVVFVPAFTGLGAPHWKPDARGAILGLTRGSTQAHIARAALESIAFQSADLLDAMQADASAEGIRLSELRVDGGACANDFLMQFQADVLGVPVLRPRNLEATALGAARLAGLQAGVWGEGGGLAVERRFAPGLSPGVDPRAVWRSALQRVL</sequence>
<evidence type="ECO:0000256" key="7">
    <source>
        <dbReference type="ARBA" id="ARBA00022798"/>
    </source>
</evidence>
<dbReference type="PANTHER" id="PTHR10196">
    <property type="entry name" value="SUGAR KINASE"/>
    <property type="match status" value="1"/>
</dbReference>
<evidence type="ECO:0000256" key="3">
    <source>
        <dbReference type="ARBA" id="ARBA00012099"/>
    </source>
</evidence>
<keyword evidence="5" id="KW-0547">Nucleotide-binding</keyword>
<evidence type="ECO:0000313" key="15">
    <source>
        <dbReference type="Proteomes" id="UP000554837"/>
    </source>
</evidence>
<evidence type="ECO:0000256" key="8">
    <source>
        <dbReference type="ARBA" id="ARBA00022840"/>
    </source>
</evidence>
<evidence type="ECO:0000256" key="2">
    <source>
        <dbReference type="ARBA" id="ARBA00009156"/>
    </source>
</evidence>
<dbReference type="FunFam" id="3.30.420.40:FF:000008">
    <property type="entry name" value="Glycerol kinase"/>
    <property type="match status" value="1"/>
</dbReference>
<dbReference type="CDD" id="cd07786">
    <property type="entry name" value="FGGY_EcGK_like"/>
    <property type="match status" value="1"/>
</dbReference>
<keyword evidence="8" id="KW-0067">ATP-binding</keyword>
<dbReference type="EC" id="2.7.1.30" evidence="3"/>
<dbReference type="EMBL" id="JACHHO010000005">
    <property type="protein sequence ID" value="MBB5205693.1"/>
    <property type="molecule type" value="Genomic_DNA"/>
</dbReference>
<comment type="pathway">
    <text evidence="1">Polyol metabolism; glycerol degradation via glycerol kinase pathway; sn-glycerol 3-phosphate from glycerol: step 1/1.</text>
</comment>
<proteinExistence type="inferred from homology"/>
<dbReference type="PROSITE" id="PS00445">
    <property type="entry name" value="FGGY_KINASES_2"/>
    <property type="match status" value="1"/>
</dbReference>
<evidence type="ECO:0000256" key="10">
    <source>
        <dbReference type="ARBA" id="ARBA00052101"/>
    </source>
</evidence>
<dbReference type="PIRSF" id="PIRSF000538">
    <property type="entry name" value="GlpK"/>
    <property type="match status" value="1"/>
</dbReference>
<evidence type="ECO:0000259" key="12">
    <source>
        <dbReference type="Pfam" id="PF00370"/>
    </source>
</evidence>
<dbReference type="InterPro" id="IPR018483">
    <property type="entry name" value="Carb_kinase_FGGY_CS"/>
</dbReference>
<dbReference type="Pfam" id="PF02782">
    <property type="entry name" value="FGGY_C"/>
    <property type="match status" value="1"/>
</dbReference>
<organism evidence="14 15">
    <name type="scientific">Inhella inkyongensis</name>
    <dbReference type="NCBI Taxonomy" id="392593"/>
    <lineage>
        <taxon>Bacteria</taxon>
        <taxon>Pseudomonadati</taxon>
        <taxon>Pseudomonadota</taxon>
        <taxon>Betaproteobacteria</taxon>
        <taxon>Burkholderiales</taxon>
        <taxon>Sphaerotilaceae</taxon>
        <taxon>Inhella</taxon>
    </lineage>
</organism>
<evidence type="ECO:0000256" key="4">
    <source>
        <dbReference type="ARBA" id="ARBA00022679"/>
    </source>
</evidence>
<evidence type="ECO:0000256" key="9">
    <source>
        <dbReference type="ARBA" id="ARBA00043149"/>
    </source>
</evidence>
<dbReference type="NCBIfam" id="NF000756">
    <property type="entry name" value="PRK00047.1"/>
    <property type="match status" value="1"/>
</dbReference>
<comment type="caution">
    <text evidence="14">The sequence shown here is derived from an EMBL/GenBank/DDBJ whole genome shotgun (WGS) entry which is preliminary data.</text>
</comment>
<keyword evidence="7" id="KW-0319">Glycerol metabolism</keyword>
<protein>
    <recommendedName>
        <fullName evidence="3">glycerol kinase</fullName>
        <ecNumber evidence="3">2.7.1.30</ecNumber>
    </recommendedName>
    <alternativeName>
        <fullName evidence="9">ATP:glycerol 3-phosphotransferase</fullName>
    </alternativeName>
</protein>
<evidence type="ECO:0000256" key="5">
    <source>
        <dbReference type="ARBA" id="ARBA00022741"/>
    </source>
</evidence>
<dbReference type="InterPro" id="IPR005999">
    <property type="entry name" value="Glycerol_kin"/>
</dbReference>
<keyword evidence="6 11" id="KW-0418">Kinase</keyword>
<accession>A0A840S7P5</accession>